<dbReference type="InterPro" id="IPR007844">
    <property type="entry name" value="AsmA"/>
</dbReference>
<protein>
    <submittedName>
        <fullName evidence="2">AsmA family protein</fullName>
    </submittedName>
</protein>
<evidence type="ECO:0000313" key="3">
    <source>
        <dbReference type="Proteomes" id="UP001215231"/>
    </source>
</evidence>
<organism evidence="2 3">
    <name type="scientific">Thalassomonas haliotis</name>
    <dbReference type="NCBI Taxonomy" id="485448"/>
    <lineage>
        <taxon>Bacteria</taxon>
        <taxon>Pseudomonadati</taxon>
        <taxon>Pseudomonadota</taxon>
        <taxon>Gammaproteobacteria</taxon>
        <taxon>Alteromonadales</taxon>
        <taxon>Colwelliaceae</taxon>
        <taxon>Thalassomonas</taxon>
    </lineage>
</organism>
<dbReference type="Pfam" id="PF05170">
    <property type="entry name" value="AsmA"/>
    <property type="match status" value="1"/>
</dbReference>
<reference evidence="2 3" key="1">
    <citation type="journal article" date="2022" name="Mar. Drugs">
        <title>Bioassay-Guided Fractionation Leads to the Detection of Cholic Acid Generated by the Rare Thalassomonas sp.</title>
        <authorList>
            <person name="Pheiffer F."/>
            <person name="Schneider Y.K."/>
            <person name="Hansen E.H."/>
            <person name="Andersen J.H."/>
            <person name="Isaksson J."/>
            <person name="Busche T."/>
            <person name="R C."/>
            <person name="Kalinowski J."/>
            <person name="Zyl L.V."/>
            <person name="Trindade M."/>
        </authorList>
    </citation>
    <scope>NUCLEOTIDE SEQUENCE [LARGE SCALE GENOMIC DNA]</scope>
    <source>
        <strain evidence="2 3">A5K-61T</strain>
    </source>
</reference>
<gene>
    <name evidence="2" type="ORF">H3N35_15990</name>
</gene>
<accession>A0ABY7V8Z9</accession>
<dbReference type="RefSeq" id="WP_274049813.1">
    <property type="nucleotide sequence ID" value="NZ_CP059693.1"/>
</dbReference>
<keyword evidence="3" id="KW-1185">Reference proteome</keyword>
<dbReference type="Proteomes" id="UP001215231">
    <property type="component" value="Chromosome"/>
</dbReference>
<feature type="domain" description="AsmA" evidence="1">
    <location>
        <begin position="3"/>
        <end position="93"/>
    </location>
</feature>
<dbReference type="EMBL" id="CP059693">
    <property type="protein sequence ID" value="WDE09817.1"/>
    <property type="molecule type" value="Genomic_DNA"/>
</dbReference>
<name>A0ABY7V8Z9_9GAMM</name>
<sequence length="95" mass="10281">MALDASTRPYKLNTEFSLADIQAPPLLRGVFGFKQLFGSDKLSRSFTTEGQSLNDFINQLNGTISTALSDNAITGVNLGALARRAKNLLTGNFEK</sequence>
<evidence type="ECO:0000259" key="1">
    <source>
        <dbReference type="Pfam" id="PF05170"/>
    </source>
</evidence>
<evidence type="ECO:0000313" key="2">
    <source>
        <dbReference type="EMBL" id="WDE09817.1"/>
    </source>
</evidence>
<proteinExistence type="predicted"/>